<evidence type="ECO:0000313" key="1">
    <source>
        <dbReference type="EMBL" id="EET89743.1"/>
    </source>
</evidence>
<evidence type="ECO:0000313" key="2">
    <source>
        <dbReference type="Proteomes" id="UP000332487"/>
    </source>
</evidence>
<dbReference type="EMBL" id="GG697241">
    <property type="protein sequence ID" value="EET89743.1"/>
    <property type="molecule type" value="Genomic_DNA"/>
</dbReference>
<dbReference type="Proteomes" id="UP000332487">
    <property type="component" value="Unassembled WGS sequence"/>
</dbReference>
<keyword evidence="2" id="KW-1185">Reference proteome</keyword>
<gene>
    <name evidence="1" type="ORF">UNLARM2_0861</name>
</gene>
<reference evidence="1 2" key="1">
    <citation type="journal article" date="2009" name="Genome Biol.">
        <title>Community-wide analysis of microbial genome sequence signatures.</title>
        <authorList>
            <person name="Dick G.J."/>
            <person name="Andersson A.F."/>
            <person name="Baker B.J."/>
            <person name="Simmons S.L."/>
            <person name="Thomas B.C."/>
            <person name="Yelton A.P."/>
            <person name="Banfield J.F."/>
        </authorList>
    </citation>
    <scope>NUCLEOTIDE SEQUENCE [LARGE SCALE GENOMIC DNA]</scope>
    <source>
        <strain evidence="1">ARMAN-2</strain>
    </source>
</reference>
<name>C7DIG9_MICA2</name>
<dbReference type="AlphaFoldDB" id="C7DIG9"/>
<accession>C7DIG9</accession>
<organism evidence="1 2">
    <name type="scientific">Candidatus Micrarchaeum acidiphilum ARMAN-2</name>
    <dbReference type="NCBI Taxonomy" id="425595"/>
    <lineage>
        <taxon>Archaea</taxon>
        <taxon>Candidatus Micrarchaeota</taxon>
        <taxon>Candidatus Micrarchaeia</taxon>
        <taxon>Candidatus Micrarchaeales</taxon>
        <taxon>Candidatus Micrarchaeaceae</taxon>
        <taxon>Candidatus Micrarchaeum</taxon>
    </lineage>
</organism>
<reference evidence="1 2" key="2">
    <citation type="journal article" date="2010" name="Proc. Natl. Acad. Sci. U.S.A.">
        <title>Enigmatic, ultrasmall, uncultivated Archaea.</title>
        <authorList>
            <person name="Baker B.J."/>
            <person name="Comolli L.R."/>
            <person name="Dick G.J."/>
            <person name="Hauser L.J."/>
            <person name="Hyatt D."/>
            <person name="Dill B.D."/>
            <person name="Land M.L."/>
            <person name="Verberkmoes N.C."/>
            <person name="Hettich R.L."/>
            <person name="Banfield J.F."/>
        </authorList>
    </citation>
    <scope>NUCLEOTIDE SEQUENCE [LARGE SCALE GENOMIC DNA]</scope>
    <source>
        <strain evidence="1">ARMAN-2</strain>
    </source>
</reference>
<protein>
    <submittedName>
        <fullName evidence="1">Uncharacterized protein</fullName>
    </submittedName>
</protein>
<sequence>MKSRCSKRAEQRLRNAIMNLVNETDRAYAIGDIVADMDNQDRANTVFSGKVLRLIDDIVSYKKLAEHVLGTELTEREYQMTVTVGGDSFEYELQQGQK</sequence>
<proteinExistence type="predicted"/>